<keyword evidence="2" id="KW-0805">Transcription regulation</keyword>
<dbReference type="GO" id="GO:0006352">
    <property type="term" value="P:DNA-templated transcription initiation"/>
    <property type="evidence" value="ECO:0007669"/>
    <property type="project" value="InterPro"/>
</dbReference>
<reference evidence="7 8" key="1">
    <citation type="journal article" date="2004" name="Environ. Microbiol.">
        <title>Phylogeny-function analysis of (meta)genomic libraries: screening for expression of ribosomal RNA genes by large-insert library fluorescent in situ hybridization (LIL-FISH).</title>
        <authorList>
            <person name="Leveau J.H."/>
            <person name="Gerards S."/>
            <person name="de Boer W."/>
            <person name="van Veen J.A."/>
        </authorList>
    </citation>
    <scope>NUCLEOTIDE SEQUENCE [LARGE SCALE GENOMIC DNA]</scope>
    <source>
        <strain evidence="7 8">Ter331</strain>
    </source>
</reference>
<dbReference type="GO" id="GO:0003677">
    <property type="term" value="F:DNA binding"/>
    <property type="evidence" value="ECO:0007669"/>
    <property type="project" value="InterPro"/>
</dbReference>
<dbReference type="Gene3D" id="1.10.1740.10">
    <property type="match status" value="1"/>
</dbReference>
<dbReference type="PANTHER" id="PTHR43133:SF63">
    <property type="entry name" value="RNA POLYMERASE SIGMA FACTOR FECI-RELATED"/>
    <property type="match status" value="1"/>
</dbReference>
<dbReference type="KEGG" id="cfu:CFU_2708"/>
<keyword evidence="3" id="KW-0731">Sigma factor</keyword>
<evidence type="ECO:0000256" key="3">
    <source>
        <dbReference type="ARBA" id="ARBA00023082"/>
    </source>
</evidence>
<sequence>MLGEPLMPKVEATPMQSLYIDHHNWLVGWLRRRLGNIDHAADIAQDTFVRVLLKPAIEVIEEPRAYLTVIAKGLVANAYRREALERAYLETLALLPEAQTPSLEYRAILLETLFEIDAMLDRLPPKARSTFLLSQLEGLTYAEIAEQLNISVRTVKRHMVLGFEQCLTFSLP</sequence>
<feature type="domain" description="RNA polymerase sigma factor 70 region 4 type 2" evidence="6">
    <location>
        <begin position="114"/>
        <end position="166"/>
    </location>
</feature>
<evidence type="ECO:0000313" key="8">
    <source>
        <dbReference type="Proteomes" id="UP000008392"/>
    </source>
</evidence>
<dbReference type="STRING" id="1005048.CFU_2708"/>
<evidence type="ECO:0000256" key="2">
    <source>
        <dbReference type="ARBA" id="ARBA00023015"/>
    </source>
</evidence>
<dbReference type="CDD" id="cd06171">
    <property type="entry name" value="Sigma70_r4"/>
    <property type="match status" value="1"/>
</dbReference>
<dbReference type="GO" id="GO:0016987">
    <property type="term" value="F:sigma factor activity"/>
    <property type="evidence" value="ECO:0007669"/>
    <property type="project" value="UniProtKB-KW"/>
</dbReference>
<evidence type="ECO:0000256" key="1">
    <source>
        <dbReference type="ARBA" id="ARBA00010641"/>
    </source>
</evidence>
<dbReference type="InterPro" id="IPR007627">
    <property type="entry name" value="RNA_pol_sigma70_r2"/>
</dbReference>
<keyword evidence="8" id="KW-1185">Reference proteome</keyword>
<dbReference type="eggNOG" id="COG1595">
    <property type="taxonomic scope" value="Bacteria"/>
</dbReference>
<dbReference type="InterPro" id="IPR036388">
    <property type="entry name" value="WH-like_DNA-bd_sf"/>
</dbReference>
<dbReference type="InterPro" id="IPR013249">
    <property type="entry name" value="RNA_pol_sigma70_r4_t2"/>
</dbReference>
<dbReference type="Proteomes" id="UP000008392">
    <property type="component" value="Chromosome"/>
</dbReference>
<dbReference type="SUPFAM" id="SSF88659">
    <property type="entry name" value="Sigma3 and sigma4 domains of RNA polymerase sigma factors"/>
    <property type="match status" value="1"/>
</dbReference>
<name>G0AHC9_COLFT</name>
<reference evidence="7 8" key="3">
    <citation type="journal article" date="2008" name="FEMS Microbiol. Ecol.">
        <title>Identification and characterization of genes underlying chitinolysis in Collimonas fungivorans Ter331.</title>
        <authorList>
            <person name="Fritsche K."/>
            <person name="de Boer W."/>
            <person name="Gerards S."/>
            <person name="van den Berg M."/>
            <person name="van Veen J.A."/>
            <person name="Leveau J.H."/>
        </authorList>
    </citation>
    <scope>NUCLEOTIDE SEQUENCE [LARGE SCALE GENOMIC DNA]</scope>
    <source>
        <strain evidence="7 8">Ter331</strain>
    </source>
</reference>
<evidence type="ECO:0000259" key="6">
    <source>
        <dbReference type="Pfam" id="PF08281"/>
    </source>
</evidence>
<proteinExistence type="inferred from homology"/>
<dbReference type="AlphaFoldDB" id="G0AHC9"/>
<dbReference type="NCBIfam" id="NF009180">
    <property type="entry name" value="PRK12528.1"/>
    <property type="match status" value="1"/>
</dbReference>
<evidence type="ECO:0000256" key="4">
    <source>
        <dbReference type="ARBA" id="ARBA00023163"/>
    </source>
</evidence>
<comment type="similarity">
    <text evidence="1">Belongs to the sigma-70 factor family. ECF subfamily.</text>
</comment>
<evidence type="ECO:0000313" key="7">
    <source>
        <dbReference type="EMBL" id="AEK62535.1"/>
    </source>
</evidence>
<dbReference type="Pfam" id="PF04542">
    <property type="entry name" value="Sigma70_r2"/>
    <property type="match status" value="1"/>
</dbReference>
<reference evidence="7 8" key="5">
    <citation type="journal article" date="2011" name="ISME J.">
        <title>Dual transcriptional profiling of a bacterial/fungal confrontation: Collimonas fungivorans versus Aspergillus niger.</title>
        <authorList>
            <person name="Mela F."/>
            <person name="Fritsche K."/>
            <person name="de Boer W."/>
            <person name="van Veen J.A."/>
            <person name="de Graaff L.H."/>
            <person name="van den Berg M."/>
            <person name="Leveau J.H."/>
        </authorList>
    </citation>
    <scope>NUCLEOTIDE SEQUENCE [LARGE SCALE GENOMIC DNA]</scope>
    <source>
        <strain evidence="7 8">Ter331</strain>
    </source>
</reference>
<protein>
    <submittedName>
        <fullName evidence="7">RNA polymerase, sigma-24 subunit, ECF subfamily</fullName>
    </submittedName>
</protein>
<dbReference type="InterPro" id="IPR014284">
    <property type="entry name" value="RNA_pol_sigma-70_dom"/>
</dbReference>
<accession>G0AHC9</accession>
<dbReference type="InterPro" id="IPR039425">
    <property type="entry name" value="RNA_pol_sigma-70-like"/>
</dbReference>
<dbReference type="EMBL" id="CP002745">
    <property type="protein sequence ID" value="AEK62535.1"/>
    <property type="molecule type" value="Genomic_DNA"/>
</dbReference>
<dbReference type="Gene3D" id="1.10.10.10">
    <property type="entry name" value="Winged helix-like DNA-binding domain superfamily/Winged helix DNA-binding domain"/>
    <property type="match status" value="1"/>
</dbReference>
<reference evidence="7 8" key="4">
    <citation type="journal article" date="2010" name="Environ. Microbiol.">
        <title>The bacterial genus Collimonas: mycophagy, weathering and other adaptive solutions to life in oligotrophic soil environments.</title>
        <authorList>
            <person name="Leveau J.H."/>
            <person name="Uroz S."/>
            <person name="de Boer W."/>
        </authorList>
    </citation>
    <scope>NUCLEOTIDE SEQUENCE [LARGE SCALE GENOMIC DNA]</scope>
    <source>
        <strain evidence="7 8">Ter331</strain>
    </source>
</reference>
<keyword evidence="4" id="KW-0804">Transcription</keyword>
<dbReference type="Pfam" id="PF08281">
    <property type="entry name" value="Sigma70_r4_2"/>
    <property type="match status" value="1"/>
</dbReference>
<organism evidence="7 8">
    <name type="scientific">Collimonas fungivorans (strain Ter331)</name>
    <dbReference type="NCBI Taxonomy" id="1005048"/>
    <lineage>
        <taxon>Bacteria</taxon>
        <taxon>Pseudomonadati</taxon>
        <taxon>Pseudomonadota</taxon>
        <taxon>Betaproteobacteria</taxon>
        <taxon>Burkholderiales</taxon>
        <taxon>Oxalobacteraceae</taxon>
        <taxon>Collimonas</taxon>
    </lineage>
</organism>
<dbReference type="FunFam" id="1.10.1740.10:FF:000009">
    <property type="entry name" value="RNA polymerase sigma factor"/>
    <property type="match status" value="1"/>
</dbReference>
<reference evidence="8" key="6">
    <citation type="submission" date="2011-05" db="EMBL/GenBank/DDBJ databases">
        <title>Complete sequence of Collimonas fungivorans Ter331.</title>
        <authorList>
            <person name="Leveau J.H."/>
        </authorList>
    </citation>
    <scope>NUCLEOTIDE SEQUENCE [LARGE SCALE GENOMIC DNA]</scope>
    <source>
        <strain evidence="8">Ter331</strain>
    </source>
</reference>
<feature type="domain" description="RNA polymerase sigma-70 region 2" evidence="5">
    <location>
        <begin position="18"/>
        <end position="83"/>
    </location>
</feature>
<gene>
    <name evidence="7" type="primary">hurI</name>
    <name evidence="7" type="ordered locus">CFU_2708</name>
</gene>
<dbReference type="SUPFAM" id="SSF88946">
    <property type="entry name" value="Sigma2 domain of RNA polymerase sigma factors"/>
    <property type="match status" value="1"/>
</dbReference>
<dbReference type="HOGENOM" id="CLU_047691_12_1_4"/>
<reference evidence="7 8" key="2">
    <citation type="journal article" date="2006" name="J. Microbiol. Methods">
        <title>Genomic flank-sequencing of plasposon insertion sites for rapid identification of functional genes.</title>
        <authorList>
            <person name="Leveau J.H."/>
            <person name="Gerards S."/>
            <person name="Fritsche K."/>
            <person name="Zondag G."/>
            <person name="van Veen J.A."/>
        </authorList>
    </citation>
    <scope>NUCLEOTIDE SEQUENCE [LARGE SCALE GENOMIC DNA]</scope>
    <source>
        <strain evidence="7 8">Ter331</strain>
    </source>
</reference>
<dbReference type="NCBIfam" id="TIGR02937">
    <property type="entry name" value="sigma70-ECF"/>
    <property type="match status" value="1"/>
</dbReference>
<dbReference type="PANTHER" id="PTHR43133">
    <property type="entry name" value="RNA POLYMERASE ECF-TYPE SIGMA FACTO"/>
    <property type="match status" value="1"/>
</dbReference>
<dbReference type="InterPro" id="IPR013324">
    <property type="entry name" value="RNA_pol_sigma_r3/r4-like"/>
</dbReference>
<evidence type="ECO:0000259" key="5">
    <source>
        <dbReference type="Pfam" id="PF04542"/>
    </source>
</evidence>
<dbReference type="InterPro" id="IPR013325">
    <property type="entry name" value="RNA_pol_sigma_r2"/>
</dbReference>